<keyword evidence="2" id="KW-1185">Reference proteome</keyword>
<dbReference type="SUPFAM" id="SSF160104">
    <property type="entry name" value="Acetoacetate decarboxylase-like"/>
    <property type="match status" value="1"/>
</dbReference>
<dbReference type="EMBL" id="NHON01000054">
    <property type="protein sequence ID" value="OWJ64570.1"/>
    <property type="molecule type" value="Genomic_DNA"/>
</dbReference>
<protein>
    <recommendedName>
        <fullName evidence="3">Acetoacetate decarboxylase</fullName>
    </recommendedName>
</protein>
<dbReference type="STRING" id="1122125.GCA_000423185_04083"/>
<dbReference type="InterPro" id="IPR023375">
    <property type="entry name" value="ADC_dom_sf"/>
</dbReference>
<name>A0A211ZH56_9PROT</name>
<organism evidence="1 2">
    <name type="scientific">Inquilinus limosus</name>
    <dbReference type="NCBI Taxonomy" id="171674"/>
    <lineage>
        <taxon>Bacteria</taxon>
        <taxon>Pseudomonadati</taxon>
        <taxon>Pseudomonadota</taxon>
        <taxon>Alphaproteobacteria</taxon>
        <taxon>Rhodospirillales</taxon>
        <taxon>Rhodospirillaceae</taxon>
        <taxon>Inquilinus</taxon>
    </lineage>
</organism>
<dbReference type="Pfam" id="PF06314">
    <property type="entry name" value="ADC"/>
    <property type="match status" value="1"/>
</dbReference>
<dbReference type="Gene3D" id="2.40.400.10">
    <property type="entry name" value="Acetoacetate decarboxylase-like"/>
    <property type="match status" value="1"/>
</dbReference>
<dbReference type="InterPro" id="IPR010451">
    <property type="entry name" value="Acetoacetate_decarboxylase"/>
</dbReference>
<gene>
    <name evidence="1" type="ORF">BWR60_23865</name>
</gene>
<proteinExistence type="predicted"/>
<dbReference type="Proteomes" id="UP000196655">
    <property type="component" value="Unassembled WGS sequence"/>
</dbReference>
<dbReference type="GO" id="GO:0016829">
    <property type="term" value="F:lyase activity"/>
    <property type="evidence" value="ECO:0007669"/>
    <property type="project" value="InterPro"/>
</dbReference>
<accession>A0A211ZH56</accession>
<dbReference type="AlphaFoldDB" id="A0A211ZH56"/>
<evidence type="ECO:0000313" key="2">
    <source>
        <dbReference type="Proteomes" id="UP000196655"/>
    </source>
</evidence>
<sequence length="208" mass="21949">MLPGTMTEALYPPPPWRLRGTVQAALWRVPRAALPGPLPDGAKPLGWGRSALLATVRADWQPGGDLAYGELVVAVPVRLGWQIGITTTAAWVDSPAALAGGRTLWAIPKRLGRFETADGRTTLTDADGPVAAVTDRPGRPWPLRLPVPLRVLQPDAGGVRITRAAATGRFRLGGPGWDFSPTGPLALLAGKRPLLALTLADAEARFGL</sequence>
<reference evidence="2" key="1">
    <citation type="submission" date="2017-05" db="EMBL/GenBank/DDBJ databases">
        <authorList>
            <person name="Macchi M."/>
            <person name="Festa S."/>
            <person name="Coppotelli B.M."/>
            <person name="Morelli I.S."/>
        </authorList>
    </citation>
    <scope>NUCLEOTIDE SEQUENCE [LARGE SCALE GENOMIC DNA]</scope>
    <source>
        <strain evidence="2">I</strain>
    </source>
</reference>
<comment type="caution">
    <text evidence="1">The sequence shown here is derived from an EMBL/GenBank/DDBJ whole genome shotgun (WGS) entry which is preliminary data.</text>
</comment>
<evidence type="ECO:0000313" key="1">
    <source>
        <dbReference type="EMBL" id="OWJ64570.1"/>
    </source>
</evidence>
<dbReference type="OrthoDB" id="323772at2"/>
<evidence type="ECO:0008006" key="3">
    <source>
        <dbReference type="Google" id="ProtNLM"/>
    </source>
</evidence>